<dbReference type="Gene3D" id="1.10.287.130">
    <property type="match status" value="1"/>
</dbReference>
<dbReference type="Pfam" id="PF00512">
    <property type="entry name" value="HisKA"/>
    <property type="match status" value="1"/>
</dbReference>
<evidence type="ECO:0000256" key="4">
    <source>
        <dbReference type="PROSITE-ProRule" id="PRU00169"/>
    </source>
</evidence>
<proteinExistence type="predicted"/>
<keyword evidence="3 4" id="KW-0597">Phosphoprotein</keyword>
<evidence type="ECO:0000313" key="7">
    <source>
        <dbReference type="EMBL" id="ETX05838.1"/>
    </source>
</evidence>
<dbReference type="InterPro" id="IPR036890">
    <property type="entry name" value="HATPase_C_sf"/>
</dbReference>
<dbReference type="Gene3D" id="3.40.50.2300">
    <property type="match status" value="1"/>
</dbReference>
<dbReference type="SMART" id="SM00387">
    <property type="entry name" value="HATPase_c"/>
    <property type="match status" value="1"/>
</dbReference>
<dbReference type="CDD" id="cd00082">
    <property type="entry name" value="HisKA"/>
    <property type="match status" value="1"/>
</dbReference>
<organism evidence="7 8">
    <name type="scientific">Candidatus Entotheonella gemina</name>
    <dbReference type="NCBI Taxonomy" id="1429439"/>
    <lineage>
        <taxon>Bacteria</taxon>
        <taxon>Pseudomonadati</taxon>
        <taxon>Nitrospinota/Tectimicrobiota group</taxon>
        <taxon>Candidatus Tectimicrobiota</taxon>
        <taxon>Candidatus Entotheonellia</taxon>
        <taxon>Candidatus Entotheonellales</taxon>
        <taxon>Candidatus Entotheonellaceae</taxon>
        <taxon>Candidatus Entotheonella</taxon>
    </lineage>
</organism>
<feature type="domain" description="Response regulatory" evidence="6">
    <location>
        <begin position="302"/>
        <end position="418"/>
    </location>
</feature>
<keyword evidence="8" id="KW-1185">Reference proteome</keyword>
<dbReference type="SMART" id="SM00388">
    <property type="entry name" value="HisKA"/>
    <property type="match status" value="1"/>
</dbReference>
<dbReference type="CDD" id="cd00075">
    <property type="entry name" value="HATPase"/>
    <property type="match status" value="1"/>
</dbReference>
<dbReference type="Gene3D" id="3.30.565.10">
    <property type="entry name" value="Histidine kinase-like ATPase, C-terminal domain"/>
    <property type="match status" value="1"/>
</dbReference>
<name>W4M6P1_9BACT</name>
<comment type="caution">
    <text evidence="7">The sequence shown here is derived from an EMBL/GenBank/DDBJ whole genome shotgun (WGS) entry which is preliminary data.</text>
</comment>
<evidence type="ECO:0000256" key="1">
    <source>
        <dbReference type="ARBA" id="ARBA00000085"/>
    </source>
</evidence>
<dbReference type="InterPro" id="IPR005467">
    <property type="entry name" value="His_kinase_dom"/>
</dbReference>
<dbReference type="PANTHER" id="PTHR43065">
    <property type="entry name" value="SENSOR HISTIDINE KINASE"/>
    <property type="match status" value="1"/>
</dbReference>
<feature type="domain" description="Histidine kinase" evidence="5">
    <location>
        <begin position="73"/>
        <end position="282"/>
    </location>
</feature>
<comment type="catalytic activity">
    <reaction evidence="1">
        <text>ATP + protein L-histidine = ADP + protein N-phospho-L-histidine.</text>
        <dbReference type="EC" id="2.7.13.3"/>
    </reaction>
</comment>
<dbReference type="PRINTS" id="PR00344">
    <property type="entry name" value="BCTRLSENSOR"/>
</dbReference>
<dbReference type="HOGENOM" id="CLU_000445_114_51_7"/>
<gene>
    <name evidence="7" type="ORF">ETSY2_20645</name>
</gene>
<dbReference type="PATRIC" id="fig|1429439.4.peg.3513"/>
<dbReference type="Pfam" id="PF00072">
    <property type="entry name" value="Response_reg"/>
    <property type="match status" value="1"/>
</dbReference>
<evidence type="ECO:0000259" key="6">
    <source>
        <dbReference type="PROSITE" id="PS50110"/>
    </source>
</evidence>
<dbReference type="InterPro" id="IPR003661">
    <property type="entry name" value="HisK_dim/P_dom"/>
</dbReference>
<sequence>MSNPSDQSHQEPTELEQLVTQNRDLQQRIAVLEAQLRAHGWAGGQDTDQEDPAVDDSLRQTYKMEVLGTFTAGITHDFNNVLSVMLGYADLTLYDVPQGSAAWHNLQEILQAGRRAKDLIRQMLTFIRRDPAPAQPTRVADVVDELLKFLRAFLPSTIETRYYLDPDLGWIQSDATQLHQVLMNLCTNAEYVMRETGGILEVNVEPVGRYVRFCIRDTGPGMAPDVASRIFEPYFTTKAQGEGSGMGLAVAKAIVTQLGGTINVSSTPGAGTQFNVYLPSPDDPEAIFPSEAISQTLRGRGRILFVDDEYMLADLGYRMLSRLGYDVLAMTDGREALERLRGNPQAYDLLITDQTMPHITGADLIAAAHDIRPDLPAILCTGYSHVVDAETAQALGAAAFLMKPIEFPELAALIQQLILPEQAE</sequence>
<protein>
    <recommendedName>
        <fullName evidence="2">histidine kinase</fullName>
        <ecNumber evidence="2">2.7.13.3</ecNumber>
    </recommendedName>
</protein>
<dbReference type="InterPro" id="IPR003594">
    <property type="entry name" value="HATPase_dom"/>
</dbReference>
<dbReference type="Proteomes" id="UP000019140">
    <property type="component" value="Unassembled WGS sequence"/>
</dbReference>
<dbReference type="PROSITE" id="PS50109">
    <property type="entry name" value="HIS_KIN"/>
    <property type="match status" value="1"/>
</dbReference>
<dbReference type="InterPro" id="IPR036097">
    <property type="entry name" value="HisK_dim/P_sf"/>
</dbReference>
<feature type="modified residue" description="4-aspartylphosphate" evidence="4">
    <location>
        <position position="353"/>
    </location>
</feature>
<dbReference type="GO" id="GO:0000155">
    <property type="term" value="F:phosphorelay sensor kinase activity"/>
    <property type="evidence" value="ECO:0007669"/>
    <property type="project" value="InterPro"/>
</dbReference>
<dbReference type="EMBL" id="AZHX01000855">
    <property type="protein sequence ID" value="ETX05838.1"/>
    <property type="molecule type" value="Genomic_DNA"/>
</dbReference>
<dbReference type="PANTHER" id="PTHR43065:SF42">
    <property type="entry name" value="TWO-COMPONENT SENSOR PPRA"/>
    <property type="match status" value="1"/>
</dbReference>
<evidence type="ECO:0000259" key="5">
    <source>
        <dbReference type="PROSITE" id="PS50109"/>
    </source>
</evidence>
<evidence type="ECO:0000256" key="3">
    <source>
        <dbReference type="ARBA" id="ARBA00022553"/>
    </source>
</evidence>
<dbReference type="SUPFAM" id="SSF55874">
    <property type="entry name" value="ATPase domain of HSP90 chaperone/DNA topoisomerase II/histidine kinase"/>
    <property type="match status" value="1"/>
</dbReference>
<dbReference type="PROSITE" id="PS50110">
    <property type="entry name" value="RESPONSE_REGULATORY"/>
    <property type="match status" value="1"/>
</dbReference>
<dbReference type="InterPro" id="IPR004358">
    <property type="entry name" value="Sig_transdc_His_kin-like_C"/>
</dbReference>
<accession>W4M6P1</accession>
<dbReference type="InterPro" id="IPR011006">
    <property type="entry name" value="CheY-like_superfamily"/>
</dbReference>
<evidence type="ECO:0000256" key="2">
    <source>
        <dbReference type="ARBA" id="ARBA00012438"/>
    </source>
</evidence>
<dbReference type="EC" id="2.7.13.3" evidence="2"/>
<dbReference type="SUPFAM" id="SSF47384">
    <property type="entry name" value="Homodimeric domain of signal transducing histidine kinase"/>
    <property type="match status" value="1"/>
</dbReference>
<dbReference type="CDD" id="cd00156">
    <property type="entry name" value="REC"/>
    <property type="match status" value="1"/>
</dbReference>
<dbReference type="SUPFAM" id="SSF52172">
    <property type="entry name" value="CheY-like"/>
    <property type="match status" value="1"/>
</dbReference>
<dbReference type="Pfam" id="PF02518">
    <property type="entry name" value="HATPase_c"/>
    <property type="match status" value="1"/>
</dbReference>
<dbReference type="AlphaFoldDB" id="W4M6P1"/>
<dbReference type="InterPro" id="IPR001789">
    <property type="entry name" value="Sig_transdc_resp-reg_receiver"/>
</dbReference>
<reference evidence="7 8" key="1">
    <citation type="journal article" date="2014" name="Nature">
        <title>An environmental bacterial taxon with a large and distinct metabolic repertoire.</title>
        <authorList>
            <person name="Wilson M.C."/>
            <person name="Mori T."/>
            <person name="Ruckert C."/>
            <person name="Uria A.R."/>
            <person name="Helf M.J."/>
            <person name="Takada K."/>
            <person name="Gernert C."/>
            <person name="Steffens U.A."/>
            <person name="Heycke N."/>
            <person name="Schmitt S."/>
            <person name="Rinke C."/>
            <person name="Helfrich E.J."/>
            <person name="Brachmann A.O."/>
            <person name="Gurgui C."/>
            <person name="Wakimoto T."/>
            <person name="Kracht M."/>
            <person name="Crusemann M."/>
            <person name="Hentschel U."/>
            <person name="Abe I."/>
            <person name="Matsunaga S."/>
            <person name="Kalinowski J."/>
            <person name="Takeyama H."/>
            <person name="Piel J."/>
        </authorList>
    </citation>
    <scope>NUCLEOTIDE SEQUENCE [LARGE SCALE GENOMIC DNA]</scope>
    <source>
        <strain evidence="8">TSY2</strain>
    </source>
</reference>
<evidence type="ECO:0000313" key="8">
    <source>
        <dbReference type="Proteomes" id="UP000019140"/>
    </source>
</evidence>
<dbReference type="SMART" id="SM00448">
    <property type="entry name" value="REC"/>
    <property type="match status" value="1"/>
</dbReference>